<accession>A0A1G4K969</accession>
<dbReference type="Gene3D" id="3.30.40.10">
    <property type="entry name" value="Zinc/RING finger domain, C3HC4 (zinc finger)"/>
    <property type="match status" value="1"/>
</dbReference>
<keyword evidence="1" id="KW-0479">Metal-binding</keyword>
<keyword evidence="2 4" id="KW-0863">Zinc-finger</keyword>
<evidence type="ECO:0000256" key="2">
    <source>
        <dbReference type="ARBA" id="ARBA00022771"/>
    </source>
</evidence>
<proteinExistence type="predicted"/>
<feature type="region of interest" description="Disordered" evidence="5">
    <location>
        <begin position="77"/>
        <end position="96"/>
    </location>
</feature>
<feature type="compositionally biased region" description="Polar residues" evidence="5">
    <location>
        <begin position="242"/>
        <end position="252"/>
    </location>
</feature>
<evidence type="ECO:0000256" key="3">
    <source>
        <dbReference type="ARBA" id="ARBA00022833"/>
    </source>
</evidence>
<dbReference type="InterPro" id="IPR011011">
    <property type="entry name" value="Znf_FYVE_PHD"/>
</dbReference>
<dbReference type="InterPro" id="IPR000306">
    <property type="entry name" value="Znf_FYVE"/>
</dbReference>
<sequence>MSSVHSQNSDLGPDEVGLKVNKPTGSGMGTATRTSSNNSNKSTMTFEKQRVAPRTRTQSVQSVLSCISLRSMIGKTHEEAAESHQQQYPQHNNKLSVSGLPATQLIQSPAMASVQKRASNSNNDDAIGQKLPFTDDKRRQLEVDQQRSSSRASNKVTTGSALTGMKLNIRDKMGSMSSDSHGGSDKNSEDNLEDEAEQQKRLTTDALRRLSSMKSSNGDIEGGATENSSEGPRTLPERQLLPSANSSSTPTFRESYCEEPDTLTQIQFGGKNIIMDSSIANKRASVAPIKHPLDVLPSAFDTSARPRTKSKRPLRQMNASKKPLYTPAVLRDISETNITSAELGSPGPSFLPFQNSGTHTTRSSVRSVRSTSSSIMSDYTKKLSSLWNKNPSDSKATEVPPPTRQHWISDGKRNSCHYCHRIFTFWERKHHCRHCGDIFCSQHVRHWLYLDRDAKFVIGGAGVGSLSKICDGCLQEYDTLVREGPSVETTNQNNDTPKSVTPVPGVHVALDRKNLVEEEGKRGRMDSIVGSVPADWNWSSF</sequence>
<dbReference type="PANTHER" id="PTHR23164">
    <property type="entry name" value="EARLY ENDOSOME ANTIGEN 1"/>
    <property type="match status" value="1"/>
</dbReference>
<feature type="region of interest" description="Disordered" evidence="5">
    <location>
        <begin position="340"/>
        <end position="371"/>
    </location>
</feature>
<evidence type="ECO:0000313" key="8">
    <source>
        <dbReference type="Proteomes" id="UP000189911"/>
    </source>
</evidence>
<feature type="region of interest" description="Disordered" evidence="5">
    <location>
        <begin position="109"/>
        <end position="257"/>
    </location>
</feature>
<organism evidence="7 8">
    <name type="scientific">Lachancea nothofagi CBS 11611</name>
    <dbReference type="NCBI Taxonomy" id="1266666"/>
    <lineage>
        <taxon>Eukaryota</taxon>
        <taxon>Fungi</taxon>
        <taxon>Dikarya</taxon>
        <taxon>Ascomycota</taxon>
        <taxon>Saccharomycotina</taxon>
        <taxon>Saccharomycetes</taxon>
        <taxon>Saccharomycetales</taxon>
        <taxon>Saccharomycetaceae</taxon>
        <taxon>Lachancea</taxon>
    </lineage>
</organism>
<feature type="compositionally biased region" description="Polar residues" evidence="5">
    <location>
        <begin position="1"/>
        <end position="10"/>
    </location>
</feature>
<evidence type="ECO:0000259" key="6">
    <source>
        <dbReference type="PROSITE" id="PS50178"/>
    </source>
</evidence>
<dbReference type="CDD" id="cd15760">
    <property type="entry name" value="FYVE_scVPS27p_like"/>
    <property type="match status" value="1"/>
</dbReference>
<evidence type="ECO:0000313" key="7">
    <source>
        <dbReference type="EMBL" id="SCV00602.1"/>
    </source>
</evidence>
<dbReference type="Pfam" id="PF01363">
    <property type="entry name" value="FYVE"/>
    <property type="match status" value="1"/>
</dbReference>
<feature type="compositionally biased region" description="Basic and acidic residues" evidence="5">
    <location>
        <begin position="197"/>
        <end position="208"/>
    </location>
</feature>
<dbReference type="GO" id="GO:0032266">
    <property type="term" value="F:phosphatidylinositol-3-phosphate binding"/>
    <property type="evidence" value="ECO:0007669"/>
    <property type="project" value="UniProtKB-ARBA"/>
</dbReference>
<dbReference type="EMBL" id="LT598452">
    <property type="protein sequence ID" value="SCV00602.1"/>
    <property type="molecule type" value="Genomic_DNA"/>
</dbReference>
<keyword evidence="8" id="KW-1185">Reference proteome</keyword>
<evidence type="ECO:0000256" key="5">
    <source>
        <dbReference type="SAM" id="MobiDB-lite"/>
    </source>
</evidence>
<dbReference type="InterPro" id="IPR013083">
    <property type="entry name" value="Znf_RING/FYVE/PHD"/>
</dbReference>
<gene>
    <name evidence="7" type="ORF">LANO_0F07690G</name>
</gene>
<dbReference type="GO" id="GO:0098588">
    <property type="term" value="C:bounding membrane of organelle"/>
    <property type="evidence" value="ECO:0007669"/>
    <property type="project" value="UniProtKB-ARBA"/>
</dbReference>
<dbReference type="InterPro" id="IPR017455">
    <property type="entry name" value="Znf_FYVE-rel"/>
</dbReference>
<reference evidence="8" key="1">
    <citation type="submission" date="2016-03" db="EMBL/GenBank/DDBJ databases">
        <authorList>
            <person name="Devillers Hugo."/>
        </authorList>
    </citation>
    <scope>NUCLEOTIDE SEQUENCE [LARGE SCALE GENOMIC DNA]</scope>
</reference>
<dbReference type="SUPFAM" id="SSF57903">
    <property type="entry name" value="FYVE/PHD zinc finger"/>
    <property type="match status" value="1"/>
</dbReference>
<protein>
    <submittedName>
        <fullName evidence="7">LANO_0F07690g1_1</fullName>
    </submittedName>
</protein>
<evidence type="ECO:0000256" key="4">
    <source>
        <dbReference type="PROSITE-ProRule" id="PRU00091"/>
    </source>
</evidence>
<dbReference type="PROSITE" id="PS50178">
    <property type="entry name" value="ZF_FYVE"/>
    <property type="match status" value="1"/>
</dbReference>
<name>A0A1G4K969_9SACH</name>
<feature type="compositionally biased region" description="Low complexity" evidence="5">
    <location>
        <begin position="30"/>
        <end position="45"/>
    </location>
</feature>
<feature type="region of interest" description="Disordered" evidence="5">
    <location>
        <begin position="1"/>
        <end position="60"/>
    </location>
</feature>
<dbReference type="SMART" id="SM00064">
    <property type="entry name" value="FYVE"/>
    <property type="match status" value="1"/>
</dbReference>
<feature type="compositionally biased region" description="Low complexity" evidence="5">
    <location>
        <begin position="360"/>
        <end position="371"/>
    </location>
</feature>
<feature type="compositionally biased region" description="Basic and acidic residues" evidence="5">
    <location>
        <begin position="133"/>
        <end position="145"/>
    </location>
</feature>
<dbReference type="PANTHER" id="PTHR23164:SF30">
    <property type="entry name" value="EARLY ENDOSOME ANTIGEN 1"/>
    <property type="match status" value="1"/>
</dbReference>
<dbReference type="GO" id="GO:0008270">
    <property type="term" value="F:zinc ion binding"/>
    <property type="evidence" value="ECO:0007669"/>
    <property type="project" value="UniProtKB-KW"/>
</dbReference>
<dbReference type="OrthoDB" id="10018316at2759"/>
<feature type="domain" description="FYVE-type" evidence="6">
    <location>
        <begin position="410"/>
        <end position="478"/>
    </location>
</feature>
<feature type="compositionally biased region" description="Polar residues" evidence="5">
    <location>
        <begin position="146"/>
        <end position="161"/>
    </location>
</feature>
<evidence type="ECO:0000256" key="1">
    <source>
        <dbReference type="ARBA" id="ARBA00022723"/>
    </source>
</evidence>
<feature type="compositionally biased region" description="Polar residues" evidence="5">
    <location>
        <begin position="83"/>
        <end position="96"/>
    </location>
</feature>
<dbReference type="AlphaFoldDB" id="A0A1G4K969"/>
<dbReference type="Proteomes" id="UP000189911">
    <property type="component" value="Chromosome F"/>
</dbReference>
<keyword evidence="3" id="KW-0862">Zinc</keyword>